<evidence type="ECO:0000313" key="2">
    <source>
        <dbReference type="EMBL" id="VDD97353.1"/>
    </source>
</evidence>
<keyword evidence="3" id="KW-1185">Reference proteome</keyword>
<dbReference type="EMBL" id="UXUI01013463">
    <property type="protein sequence ID" value="VDD97353.1"/>
    <property type="molecule type" value="Genomic_DNA"/>
</dbReference>
<accession>A0A0N4VPK8</accession>
<proteinExistence type="predicted"/>
<dbReference type="Proteomes" id="UP000274131">
    <property type="component" value="Unassembled WGS sequence"/>
</dbReference>
<feature type="region of interest" description="Disordered" evidence="1">
    <location>
        <begin position="26"/>
        <end position="68"/>
    </location>
</feature>
<feature type="compositionally biased region" description="Acidic residues" evidence="1">
    <location>
        <begin position="28"/>
        <end position="64"/>
    </location>
</feature>
<reference evidence="4" key="1">
    <citation type="submission" date="2017-02" db="UniProtKB">
        <authorList>
            <consortium name="WormBaseParasite"/>
        </authorList>
    </citation>
    <scope>IDENTIFICATION</scope>
</reference>
<reference evidence="2 3" key="2">
    <citation type="submission" date="2018-10" db="EMBL/GenBank/DDBJ databases">
        <authorList>
            <consortium name="Pathogen Informatics"/>
        </authorList>
    </citation>
    <scope>NUCLEOTIDE SEQUENCE [LARGE SCALE GENOMIC DNA]</scope>
</reference>
<evidence type="ECO:0000313" key="4">
    <source>
        <dbReference type="WBParaSite" id="EVEC_0001293701-mRNA-1"/>
    </source>
</evidence>
<organism evidence="4">
    <name type="scientific">Enterobius vermicularis</name>
    <name type="common">Human pinworm</name>
    <dbReference type="NCBI Taxonomy" id="51028"/>
    <lineage>
        <taxon>Eukaryota</taxon>
        <taxon>Metazoa</taxon>
        <taxon>Ecdysozoa</taxon>
        <taxon>Nematoda</taxon>
        <taxon>Chromadorea</taxon>
        <taxon>Rhabditida</taxon>
        <taxon>Spirurina</taxon>
        <taxon>Oxyuridomorpha</taxon>
        <taxon>Oxyuroidea</taxon>
        <taxon>Oxyuridae</taxon>
        <taxon>Enterobius</taxon>
    </lineage>
</organism>
<name>A0A0N4VPK8_ENTVE</name>
<gene>
    <name evidence="2" type="ORF">EVEC_LOCUS12104</name>
</gene>
<sequence>MYLKSPSMSACISICFNVFVDQKRRTYDDDDDDDDSVADAANDDADDADDADVDDDDDDDDDDESTAKQAESIHFTVVIVAEKNFFSAMYIVFWTD</sequence>
<protein>
    <submittedName>
        <fullName evidence="2 4">Uncharacterized protein</fullName>
    </submittedName>
</protein>
<dbReference type="AlphaFoldDB" id="A0A0N4VPK8"/>
<evidence type="ECO:0000256" key="1">
    <source>
        <dbReference type="SAM" id="MobiDB-lite"/>
    </source>
</evidence>
<dbReference type="WBParaSite" id="EVEC_0001293701-mRNA-1">
    <property type="protein sequence ID" value="EVEC_0001293701-mRNA-1"/>
    <property type="gene ID" value="EVEC_0001293701"/>
</dbReference>
<evidence type="ECO:0000313" key="3">
    <source>
        <dbReference type="Proteomes" id="UP000274131"/>
    </source>
</evidence>